<keyword evidence="2" id="KW-0675">Receptor</keyword>
<evidence type="ECO:0000313" key="2">
    <source>
        <dbReference type="EMBL" id="TCD29630.1"/>
    </source>
</evidence>
<dbReference type="AlphaFoldDB" id="A0A4R0Q4J4"/>
<organism evidence="2 3">
    <name type="scientific">Pedobacter psychrodurus</name>
    <dbReference type="NCBI Taxonomy" id="2530456"/>
    <lineage>
        <taxon>Bacteria</taxon>
        <taxon>Pseudomonadati</taxon>
        <taxon>Bacteroidota</taxon>
        <taxon>Sphingobacteriia</taxon>
        <taxon>Sphingobacteriales</taxon>
        <taxon>Sphingobacteriaceae</taxon>
        <taxon>Pedobacter</taxon>
    </lineage>
</organism>
<dbReference type="GO" id="GO:0007165">
    <property type="term" value="P:signal transduction"/>
    <property type="evidence" value="ECO:0007669"/>
    <property type="project" value="InterPro"/>
</dbReference>
<dbReference type="OrthoDB" id="1148122at2"/>
<accession>A0A4R0Q4J4</accession>
<dbReference type="EMBL" id="SJSO01000001">
    <property type="protein sequence ID" value="TCD29630.1"/>
    <property type="molecule type" value="Genomic_DNA"/>
</dbReference>
<evidence type="ECO:0000313" key="3">
    <source>
        <dbReference type="Proteomes" id="UP000293925"/>
    </source>
</evidence>
<dbReference type="Proteomes" id="UP000293925">
    <property type="component" value="Unassembled WGS sequence"/>
</dbReference>
<dbReference type="SUPFAM" id="SSF52200">
    <property type="entry name" value="Toll/Interleukin receptor TIR domain"/>
    <property type="match status" value="1"/>
</dbReference>
<dbReference type="Pfam" id="PF13676">
    <property type="entry name" value="TIR_2"/>
    <property type="match status" value="1"/>
</dbReference>
<dbReference type="PROSITE" id="PS50104">
    <property type="entry name" value="TIR"/>
    <property type="match status" value="1"/>
</dbReference>
<feature type="domain" description="TIR" evidence="1">
    <location>
        <begin position="1"/>
        <end position="142"/>
    </location>
</feature>
<reference evidence="2 3" key="1">
    <citation type="submission" date="2019-02" db="EMBL/GenBank/DDBJ databases">
        <title>Pedobacter sp. RP-3-21 sp. nov., isolated from Arctic soil.</title>
        <authorList>
            <person name="Dahal R.H."/>
        </authorList>
    </citation>
    <scope>NUCLEOTIDE SEQUENCE [LARGE SCALE GENOMIC DNA]</scope>
    <source>
        <strain evidence="2 3">RP-3-21</strain>
    </source>
</reference>
<sequence length="315" mass="36519">MSKLFISYSHIDNRVLEQLHKHMAILREEGKVSAWFDREILAGGNLNADIKEKLDEAEIFIAIVSPDYLYSNYCYQIEFKHALKRKENGDLIIVPVIAQPCDWHASPFGEMKAIPTDGKPISDWVNENTAYLNIVQELRRLLNSEKVLKKVDPNGGSSLIAEKTKKAYKVKQDFTEVDIIDFRENTFEIIRRYFEESLSEINTLEDIQARILHNDKKSFTCLITNRRKVDSKGYMTVQIPSESHFRRSGLNYSFSEKVSQNVIQLENVFNIEKTDYELVWTQRSMFGSSDARVLGAKEIAEELWEKFIDQVGISY</sequence>
<dbReference type="RefSeq" id="WP_131526514.1">
    <property type="nucleotide sequence ID" value="NZ_SJSO01000001.1"/>
</dbReference>
<comment type="caution">
    <text evidence="2">The sequence shown here is derived from an EMBL/GenBank/DDBJ whole genome shotgun (WGS) entry which is preliminary data.</text>
</comment>
<dbReference type="Gene3D" id="3.40.50.10140">
    <property type="entry name" value="Toll/interleukin-1 receptor homology (TIR) domain"/>
    <property type="match status" value="1"/>
</dbReference>
<keyword evidence="3" id="KW-1185">Reference proteome</keyword>
<proteinExistence type="predicted"/>
<name>A0A4R0Q4J4_9SPHI</name>
<protein>
    <submittedName>
        <fullName evidence="2">Toll/interleukin-1 receptor domain-containing protein</fullName>
    </submittedName>
</protein>
<dbReference type="InterPro" id="IPR000157">
    <property type="entry name" value="TIR_dom"/>
</dbReference>
<dbReference type="SMART" id="SM00255">
    <property type="entry name" value="TIR"/>
    <property type="match status" value="1"/>
</dbReference>
<dbReference type="InterPro" id="IPR035897">
    <property type="entry name" value="Toll_tir_struct_dom_sf"/>
</dbReference>
<gene>
    <name evidence="2" type="ORF">EZ456_01025</name>
</gene>
<evidence type="ECO:0000259" key="1">
    <source>
        <dbReference type="PROSITE" id="PS50104"/>
    </source>
</evidence>